<keyword evidence="1 3" id="KW-0328">Glycosyltransferase</keyword>
<evidence type="ECO:0000256" key="3">
    <source>
        <dbReference type="RuleBase" id="RU363129"/>
    </source>
</evidence>
<dbReference type="EMBL" id="VTPC01064138">
    <property type="protein sequence ID" value="KAF2889654.1"/>
    <property type="molecule type" value="Genomic_DNA"/>
</dbReference>
<keyword evidence="3" id="KW-0325">Glycoprotein</keyword>
<evidence type="ECO:0000313" key="4">
    <source>
        <dbReference type="EMBL" id="KAF2889654.1"/>
    </source>
</evidence>
<evidence type="ECO:0000256" key="1">
    <source>
        <dbReference type="ARBA" id="ARBA00022676"/>
    </source>
</evidence>
<sequence length="285" mass="33281">MYGGGLGNNIWEYMSLFAILHTYETEFNLVPHIPQKLKESMSNLFEMTNILEIPELPPYCLKDNSPNLHLVQLNETFNASRIFNSDKLCVVLAPYSAKYENVIEYGFDNIKDELRFHQEYIDYSYVTLQSIKKEFNMDQNNVTFVGMHYRGTDYWYFLKQNYNSFNDPPNYVYYLKAMDYFKNKFQNVIFILITIDFKWLQENHPFLQNQSNLIINPNNNDAIRDLILLSYCNHSIISYGTYGTSAALFSGGITFVYDLGLALDHRGPTIAAGISNILPQWYLIK</sequence>
<comment type="pathway">
    <text evidence="3">Protein modification; protein glycosylation.</text>
</comment>
<dbReference type="PANTHER" id="PTHR11927:SF9">
    <property type="entry name" value="L-FUCOSYLTRANSFERASE"/>
    <property type="match status" value="1"/>
</dbReference>
<dbReference type="EC" id="2.4.1.-" evidence="3"/>
<accession>A0A8K0CNF5</accession>
<keyword evidence="3" id="KW-0735">Signal-anchor</keyword>
<dbReference type="GO" id="GO:0005975">
    <property type="term" value="P:carbohydrate metabolic process"/>
    <property type="evidence" value="ECO:0007669"/>
    <property type="project" value="InterPro"/>
</dbReference>
<dbReference type="Pfam" id="PF01531">
    <property type="entry name" value="Glyco_transf_11"/>
    <property type="match status" value="1"/>
</dbReference>
<protein>
    <recommendedName>
        <fullName evidence="3">L-Fucosyltransferase</fullName>
        <ecNumber evidence="3">2.4.1.-</ecNumber>
    </recommendedName>
</protein>
<dbReference type="GO" id="GO:0032580">
    <property type="term" value="C:Golgi cisterna membrane"/>
    <property type="evidence" value="ECO:0007669"/>
    <property type="project" value="UniProtKB-SubCell"/>
</dbReference>
<dbReference type="Proteomes" id="UP000801492">
    <property type="component" value="Unassembled WGS sequence"/>
</dbReference>
<dbReference type="PANTHER" id="PTHR11927">
    <property type="entry name" value="GALACTOSIDE 2-L-FUCOSYLTRANSFERASE"/>
    <property type="match status" value="1"/>
</dbReference>
<gene>
    <name evidence="4" type="ORF">ILUMI_16519</name>
</gene>
<keyword evidence="2 3" id="KW-0808">Transferase</keyword>
<name>A0A8K0CNF5_IGNLU</name>
<proteinExistence type="inferred from homology"/>
<reference evidence="4" key="1">
    <citation type="submission" date="2019-08" db="EMBL/GenBank/DDBJ databases">
        <title>The genome of the North American firefly Photinus pyralis.</title>
        <authorList>
            <consortium name="Photinus pyralis genome working group"/>
            <person name="Fallon T.R."/>
            <person name="Sander Lower S.E."/>
            <person name="Weng J.-K."/>
        </authorList>
    </citation>
    <scope>NUCLEOTIDE SEQUENCE</scope>
    <source>
        <strain evidence="4">TRF0915ILg1</strain>
        <tissue evidence="4">Whole body</tissue>
    </source>
</reference>
<dbReference type="AlphaFoldDB" id="A0A8K0CNF5"/>
<evidence type="ECO:0000256" key="2">
    <source>
        <dbReference type="ARBA" id="ARBA00022679"/>
    </source>
</evidence>
<evidence type="ECO:0000313" key="5">
    <source>
        <dbReference type="Proteomes" id="UP000801492"/>
    </source>
</evidence>
<dbReference type="GO" id="GO:0008107">
    <property type="term" value="F:galactoside 2-alpha-L-fucosyltransferase activity"/>
    <property type="evidence" value="ECO:0007669"/>
    <property type="project" value="InterPro"/>
</dbReference>
<dbReference type="InterPro" id="IPR002516">
    <property type="entry name" value="Glyco_trans_11"/>
</dbReference>
<comment type="subcellular location">
    <subcellularLocation>
        <location evidence="3">Golgi apparatus</location>
        <location evidence="3">Golgi stack membrane</location>
        <topology evidence="3">Single-pass type II membrane protein</topology>
    </subcellularLocation>
</comment>
<dbReference type="UniPathway" id="UPA00378"/>
<keyword evidence="5" id="KW-1185">Reference proteome</keyword>
<keyword evidence="3" id="KW-0333">Golgi apparatus</keyword>
<dbReference type="OrthoDB" id="3226at2759"/>
<keyword evidence="3" id="KW-0812">Transmembrane</keyword>
<comment type="similarity">
    <text evidence="3">Belongs to the glycosyltransferase 11 family.</text>
</comment>
<comment type="caution">
    <text evidence="4">The sequence shown here is derived from an EMBL/GenBank/DDBJ whole genome shotgun (WGS) entry which is preliminary data.</text>
</comment>
<organism evidence="4 5">
    <name type="scientific">Ignelater luminosus</name>
    <name type="common">Cucubano</name>
    <name type="synonym">Pyrophorus luminosus</name>
    <dbReference type="NCBI Taxonomy" id="2038154"/>
    <lineage>
        <taxon>Eukaryota</taxon>
        <taxon>Metazoa</taxon>
        <taxon>Ecdysozoa</taxon>
        <taxon>Arthropoda</taxon>
        <taxon>Hexapoda</taxon>
        <taxon>Insecta</taxon>
        <taxon>Pterygota</taxon>
        <taxon>Neoptera</taxon>
        <taxon>Endopterygota</taxon>
        <taxon>Coleoptera</taxon>
        <taxon>Polyphaga</taxon>
        <taxon>Elateriformia</taxon>
        <taxon>Elateroidea</taxon>
        <taxon>Elateridae</taxon>
        <taxon>Agrypninae</taxon>
        <taxon>Pyrophorini</taxon>
        <taxon>Ignelater</taxon>
    </lineage>
</organism>